<comment type="pathway">
    <text evidence="1">Amino-acid biosynthesis; L-asparagine biosynthesis; L-asparagine from L-aspartate (L-Gln route): step 1/1.</text>
</comment>
<dbReference type="SUPFAM" id="SSF52402">
    <property type="entry name" value="Adenine nucleotide alpha hydrolases-like"/>
    <property type="match status" value="1"/>
</dbReference>
<dbReference type="Pfam" id="PF00733">
    <property type="entry name" value="Asn_synthase"/>
    <property type="match status" value="1"/>
</dbReference>
<dbReference type="InterPro" id="IPR029055">
    <property type="entry name" value="Ntn_hydrolases_N"/>
</dbReference>
<comment type="catalytic activity">
    <reaction evidence="7">
        <text>L-aspartate + L-glutamine + ATP + H2O = L-asparagine + L-glutamate + AMP + diphosphate + H(+)</text>
        <dbReference type="Rhea" id="RHEA:12228"/>
        <dbReference type="ChEBI" id="CHEBI:15377"/>
        <dbReference type="ChEBI" id="CHEBI:15378"/>
        <dbReference type="ChEBI" id="CHEBI:29985"/>
        <dbReference type="ChEBI" id="CHEBI:29991"/>
        <dbReference type="ChEBI" id="CHEBI:30616"/>
        <dbReference type="ChEBI" id="CHEBI:33019"/>
        <dbReference type="ChEBI" id="CHEBI:58048"/>
        <dbReference type="ChEBI" id="CHEBI:58359"/>
        <dbReference type="ChEBI" id="CHEBI:456215"/>
        <dbReference type="EC" id="6.3.5.4"/>
    </reaction>
</comment>
<keyword evidence="6" id="KW-0315">Glutamine amidotransferase</keyword>
<gene>
    <name evidence="9" type="primary">asnB</name>
    <name evidence="9" type="ORF">V7S74_05570</name>
</gene>
<dbReference type="Gene3D" id="3.40.50.620">
    <property type="entry name" value="HUPs"/>
    <property type="match status" value="1"/>
</dbReference>
<dbReference type="InterPro" id="IPR051786">
    <property type="entry name" value="ASN_synthetase/amidase"/>
</dbReference>
<proteinExistence type="inferred from homology"/>
<protein>
    <recommendedName>
        <fullName evidence="3">asparagine synthase (glutamine-hydrolyzing)</fullName>
        <ecNumber evidence="3">6.3.5.4</ecNumber>
    </recommendedName>
</protein>
<dbReference type="Gene3D" id="3.60.20.10">
    <property type="entry name" value="Glutamine Phosphoribosylpyrophosphate, subunit 1, domain 1"/>
    <property type="match status" value="1"/>
</dbReference>
<dbReference type="CDD" id="cd00712">
    <property type="entry name" value="AsnB"/>
    <property type="match status" value="1"/>
</dbReference>
<evidence type="ECO:0000256" key="6">
    <source>
        <dbReference type="ARBA" id="ARBA00022962"/>
    </source>
</evidence>
<feature type="domain" description="Glutamine amidotransferase type-2" evidence="8">
    <location>
        <begin position="2"/>
        <end position="208"/>
    </location>
</feature>
<evidence type="ECO:0000256" key="2">
    <source>
        <dbReference type="ARBA" id="ARBA00005752"/>
    </source>
</evidence>
<dbReference type="InterPro" id="IPR014729">
    <property type="entry name" value="Rossmann-like_a/b/a_fold"/>
</dbReference>
<dbReference type="Pfam" id="PF13537">
    <property type="entry name" value="GATase_7"/>
    <property type="match status" value="1"/>
</dbReference>
<organism evidence="9 10">
    <name type="scientific">Aquirufa novilacunae</name>
    <dbReference type="NCBI Taxonomy" id="3139305"/>
    <lineage>
        <taxon>Bacteria</taxon>
        <taxon>Pseudomonadati</taxon>
        <taxon>Bacteroidota</taxon>
        <taxon>Cytophagia</taxon>
        <taxon>Cytophagales</taxon>
        <taxon>Flectobacillaceae</taxon>
        <taxon>Aquirufa</taxon>
    </lineage>
</organism>
<evidence type="ECO:0000256" key="4">
    <source>
        <dbReference type="ARBA" id="ARBA00022741"/>
    </source>
</evidence>
<evidence type="ECO:0000313" key="10">
    <source>
        <dbReference type="Proteomes" id="UP001623559"/>
    </source>
</evidence>
<accession>A0ABW8SVS3</accession>
<dbReference type="NCBIfam" id="TIGR01536">
    <property type="entry name" value="asn_synth_AEB"/>
    <property type="match status" value="1"/>
</dbReference>
<dbReference type="InterPro" id="IPR017932">
    <property type="entry name" value="GATase_2_dom"/>
</dbReference>
<dbReference type="GO" id="GO:0004066">
    <property type="term" value="F:asparagine synthase (glutamine-hydrolyzing) activity"/>
    <property type="evidence" value="ECO:0007669"/>
    <property type="project" value="UniProtKB-EC"/>
</dbReference>
<dbReference type="EMBL" id="JBEWZG010000002">
    <property type="protein sequence ID" value="MFL0206203.1"/>
    <property type="molecule type" value="Genomic_DNA"/>
</dbReference>
<keyword evidence="5" id="KW-0067">ATP-binding</keyword>
<dbReference type="RefSeq" id="WP_406777783.1">
    <property type="nucleotide sequence ID" value="NZ_JBEWZG010000002.1"/>
</dbReference>
<reference evidence="9 10" key="1">
    <citation type="submission" date="2024-07" db="EMBL/GenBank/DDBJ databases">
        <authorList>
            <person name="Pitt A."/>
            <person name="Hahn M.W."/>
        </authorList>
    </citation>
    <scope>NUCLEOTIDE SEQUENCE [LARGE SCALE GENOMIC DNA]</scope>
    <source>
        <strain evidence="9 10">2-AUSEE-184A6</strain>
    </source>
</reference>
<comment type="similarity">
    <text evidence="2">Belongs to the asparagine synthetase family.</text>
</comment>
<name>A0ABW8SVS3_9BACT</name>
<evidence type="ECO:0000256" key="5">
    <source>
        <dbReference type="ARBA" id="ARBA00022840"/>
    </source>
</evidence>
<evidence type="ECO:0000256" key="1">
    <source>
        <dbReference type="ARBA" id="ARBA00005187"/>
    </source>
</evidence>
<dbReference type="EC" id="6.3.5.4" evidence="3"/>
<evidence type="ECO:0000256" key="7">
    <source>
        <dbReference type="ARBA" id="ARBA00048741"/>
    </source>
</evidence>
<evidence type="ECO:0000313" key="9">
    <source>
        <dbReference type="EMBL" id="MFL0206203.1"/>
    </source>
</evidence>
<dbReference type="PANTHER" id="PTHR43284">
    <property type="entry name" value="ASPARAGINE SYNTHETASE (GLUTAMINE-HYDROLYZING)"/>
    <property type="match status" value="1"/>
</dbReference>
<evidence type="ECO:0000259" key="8">
    <source>
        <dbReference type="PROSITE" id="PS51278"/>
    </source>
</evidence>
<keyword evidence="4" id="KW-0547">Nucleotide-binding</keyword>
<dbReference type="PROSITE" id="PS51278">
    <property type="entry name" value="GATASE_TYPE_2"/>
    <property type="match status" value="1"/>
</dbReference>
<dbReference type="Proteomes" id="UP001623559">
    <property type="component" value="Unassembled WGS sequence"/>
</dbReference>
<evidence type="ECO:0000256" key="3">
    <source>
        <dbReference type="ARBA" id="ARBA00012737"/>
    </source>
</evidence>
<dbReference type="SUPFAM" id="SSF56235">
    <property type="entry name" value="N-terminal nucleophile aminohydrolases (Ntn hydrolases)"/>
    <property type="match status" value="1"/>
</dbReference>
<dbReference type="InterPro" id="IPR001962">
    <property type="entry name" value="Asn_synthase"/>
</dbReference>
<keyword evidence="9" id="KW-0436">Ligase</keyword>
<dbReference type="InterPro" id="IPR033738">
    <property type="entry name" value="AsnB_N"/>
</dbReference>
<dbReference type="PANTHER" id="PTHR43284:SF1">
    <property type="entry name" value="ASPARAGINE SYNTHETASE"/>
    <property type="match status" value="1"/>
</dbReference>
<dbReference type="InterPro" id="IPR006426">
    <property type="entry name" value="Asn_synth_AEB"/>
</dbReference>
<comment type="caution">
    <text evidence="9">The sequence shown here is derived from an EMBL/GenBank/DDBJ whole genome shotgun (WGS) entry which is preliminary data.</text>
</comment>
<dbReference type="CDD" id="cd01991">
    <property type="entry name" value="Asn_synthase_B_C"/>
    <property type="match status" value="1"/>
</dbReference>
<dbReference type="PIRSF" id="PIRSF001589">
    <property type="entry name" value="Asn_synthetase_glu-h"/>
    <property type="match status" value="1"/>
</dbReference>
<sequence length="609" mass="70809">MCGIYGVVNKFTFDEVVDKISKTYFRGPDYTGVKKINDSIYFAHNRLAILDLDDRSNQPFLYQNCEIVFNGEIYNYLEIKKKLIDKGYKFKTNSDTEVICASYIENGAECLSDFNGMFSFVLFDKTNNILFGARDRLGKKPLFYNFNSSESSFEFASQLSPLILNNQLNVNWDNVAEYFFWGYNQDPNTPFNEIKKIPAGNYFNYDISRNTLNIVEYWRPSIRNQNYNLDYETTKHELKSLITDSVKLRLNADVPVGVFLSGGIDSSLVASIAQNLSSNPIKTFSVSFSESKYDESKYSKLVANYLQTDHNDLLCDSKDALNFIINFENYFDEPLADMSSIPMLLLSSEARKHVSVALSGDGGDEVFAGYERYCWINRTNLIFSSVPHYLRKEFSKIISKIPNYKLKLIAEGISQKDQFQLYCKMVGVLKPSIFNFDYEKIFSNVSNHWENSSNELIERLCLFDIKTYLNNDINTKVDRSTMRFSLESRSPLMDYRVVEKAMNIPMNFKFSNSNQKIILKDVLYDYLPSEFFNRPKAGFAMPFKEWFRNELKELIFDYITLENLSRIPILNSDVVMNLVHEHMEGKANNSLEIWKIIVWIKFQQKFNVN</sequence>